<sequence length="61" mass="6789">MEIKTRDTVKILNSDGQEIAIGTVANINEFREPDLKYAVSIEGYSGFVFVGKNQLQKVEAI</sequence>
<accession>A0ABZ0RZ44</accession>
<evidence type="ECO:0000313" key="1">
    <source>
        <dbReference type="EMBL" id="WPK12276.1"/>
    </source>
</evidence>
<proteinExistence type="predicted"/>
<evidence type="ECO:0000313" key="2">
    <source>
        <dbReference type="Proteomes" id="UP001322664"/>
    </source>
</evidence>
<gene>
    <name evidence="1" type="ORF">R6U77_00895</name>
</gene>
<dbReference type="EMBL" id="CP137624">
    <property type="protein sequence ID" value="WPK12276.1"/>
    <property type="molecule type" value="Genomic_DNA"/>
</dbReference>
<evidence type="ECO:0008006" key="3">
    <source>
        <dbReference type="Google" id="ProtNLM"/>
    </source>
</evidence>
<protein>
    <recommendedName>
        <fullName evidence="3">DUF2187 domain-containing protein</fullName>
    </recommendedName>
</protein>
<keyword evidence="2" id="KW-1185">Reference proteome</keyword>
<dbReference type="RefSeq" id="WP_319837055.1">
    <property type="nucleotide sequence ID" value="NZ_CP137624.1"/>
</dbReference>
<organism evidence="1 2">
    <name type="scientific">Lysinibacillus louembei</name>
    <dbReference type="NCBI Taxonomy" id="1470088"/>
    <lineage>
        <taxon>Bacteria</taxon>
        <taxon>Bacillati</taxon>
        <taxon>Bacillota</taxon>
        <taxon>Bacilli</taxon>
        <taxon>Bacillales</taxon>
        <taxon>Bacillaceae</taxon>
        <taxon>Lysinibacillus</taxon>
    </lineage>
</organism>
<dbReference type="Proteomes" id="UP001322664">
    <property type="component" value="Chromosome"/>
</dbReference>
<name>A0ABZ0RZ44_9BACI</name>
<reference evidence="1 2" key="1">
    <citation type="submission" date="2023-09" db="EMBL/GenBank/DDBJ databases">
        <authorList>
            <person name="Page C.A."/>
            <person name="Perez-Diaz I.M."/>
        </authorList>
    </citation>
    <scope>NUCLEOTIDE SEQUENCE [LARGE SCALE GENOMIC DNA]</scope>
    <source>
        <strain evidence="1 2">Ll15</strain>
    </source>
</reference>